<feature type="compositionally biased region" description="Low complexity" evidence="4">
    <location>
        <begin position="47"/>
        <end position="61"/>
    </location>
</feature>
<organism evidence="5 6">
    <name type="scientific">Powellomyces hirtus</name>
    <dbReference type="NCBI Taxonomy" id="109895"/>
    <lineage>
        <taxon>Eukaryota</taxon>
        <taxon>Fungi</taxon>
        <taxon>Fungi incertae sedis</taxon>
        <taxon>Chytridiomycota</taxon>
        <taxon>Chytridiomycota incertae sedis</taxon>
        <taxon>Chytridiomycetes</taxon>
        <taxon>Spizellomycetales</taxon>
        <taxon>Powellomycetaceae</taxon>
        <taxon>Powellomyces</taxon>
    </lineage>
</organism>
<accession>A0A507DWQ6</accession>
<dbReference type="PANTHER" id="PTHR12186">
    <property type="entry name" value="SIKE FAMILY MEMBER"/>
    <property type="match status" value="1"/>
</dbReference>
<dbReference type="AlphaFoldDB" id="A0A507DWQ6"/>
<keyword evidence="2 3" id="KW-0175">Coiled coil</keyword>
<feature type="compositionally biased region" description="Polar residues" evidence="4">
    <location>
        <begin position="223"/>
        <end position="234"/>
    </location>
</feature>
<dbReference type="EMBL" id="QEAQ01000102">
    <property type="protein sequence ID" value="TPX55605.1"/>
    <property type="molecule type" value="Genomic_DNA"/>
</dbReference>
<dbReference type="Pfam" id="PF05769">
    <property type="entry name" value="SIKE"/>
    <property type="match status" value="1"/>
</dbReference>
<evidence type="ECO:0000256" key="4">
    <source>
        <dbReference type="SAM" id="MobiDB-lite"/>
    </source>
</evidence>
<gene>
    <name evidence="5" type="ORF">PhCBS80983_g05177</name>
</gene>
<feature type="region of interest" description="Disordered" evidence="4">
    <location>
        <begin position="35"/>
        <end position="103"/>
    </location>
</feature>
<evidence type="ECO:0000256" key="3">
    <source>
        <dbReference type="SAM" id="Coils"/>
    </source>
</evidence>
<feature type="region of interest" description="Disordered" evidence="4">
    <location>
        <begin position="222"/>
        <end position="243"/>
    </location>
</feature>
<dbReference type="PANTHER" id="PTHR12186:SF2">
    <property type="entry name" value="FGFR1 ONCOGENE PARTNER 2 HOMOLOG"/>
    <property type="match status" value="1"/>
</dbReference>
<proteinExistence type="inferred from homology"/>
<protein>
    <submittedName>
        <fullName evidence="5">Uncharacterized protein</fullName>
    </submittedName>
</protein>
<feature type="compositionally biased region" description="Polar residues" evidence="4">
    <location>
        <begin position="36"/>
        <end position="45"/>
    </location>
</feature>
<dbReference type="Proteomes" id="UP000318582">
    <property type="component" value="Unassembled WGS sequence"/>
</dbReference>
<comment type="similarity">
    <text evidence="1">Belongs to the SIKE family.</text>
</comment>
<evidence type="ECO:0000313" key="6">
    <source>
        <dbReference type="Proteomes" id="UP000318582"/>
    </source>
</evidence>
<keyword evidence="6" id="KW-1185">Reference proteome</keyword>
<name>A0A507DWQ6_9FUNG</name>
<reference evidence="5 6" key="1">
    <citation type="journal article" date="2019" name="Sci. Rep.">
        <title>Comparative genomics of chytrid fungi reveal insights into the obligate biotrophic and pathogenic lifestyle of Synchytrium endobioticum.</title>
        <authorList>
            <person name="van de Vossenberg B.T.L.H."/>
            <person name="Warris S."/>
            <person name="Nguyen H.D.T."/>
            <person name="van Gent-Pelzer M.P.E."/>
            <person name="Joly D.L."/>
            <person name="van de Geest H.C."/>
            <person name="Bonants P.J.M."/>
            <person name="Smith D.S."/>
            <person name="Levesque C.A."/>
            <person name="van der Lee T.A.J."/>
        </authorList>
    </citation>
    <scope>NUCLEOTIDE SEQUENCE [LARGE SCALE GENOMIC DNA]</scope>
    <source>
        <strain evidence="5 6">CBS 809.83</strain>
    </source>
</reference>
<feature type="compositionally biased region" description="Low complexity" evidence="4">
    <location>
        <begin position="71"/>
        <end position="96"/>
    </location>
</feature>
<evidence type="ECO:0000256" key="1">
    <source>
        <dbReference type="ARBA" id="ARBA00005537"/>
    </source>
</evidence>
<feature type="coiled-coil region" evidence="3">
    <location>
        <begin position="103"/>
        <end position="162"/>
    </location>
</feature>
<comment type="caution">
    <text evidence="5">The sequence shown here is derived from an EMBL/GenBank/DDBJ whole genome shotgun (WGS) entry which is preliminary data.</text>
</comment>
<dbReference type="InterPro" id="IPR008555">
    <property type="entry name" value="SIKE"/>
</dbReference>
<evidence type="ECO:0000313" key="5">
    <source>
        <dbReference type="EMBL" id="TPX55605.1"/>
    </source>
</evidence>
<evidence type="ECO:0000256" key="2">
    <source>
        <dbReference type="ARBA" id="ARBA00023054"/>
    </source>
</evidence>
<sequence length="243" mass="27130">MAESSRTLEDKFELICSRWRESQALIVQLTDIVESLKSQSRNPKTTAGPESAPGPSAALSPTVDIPVDTVSLESSEPLQSSSPQPQQQQQQQQSQPRTSAPGREQYDTRYVELQKENQLLNQLIKQYESTLEVVMGKFRTQAQMIQKEKHDLQLKLEHALREERATILQLRGENTALQTHLGTCLNVMRDAVAVDDTNVDMLLTGLFKENEGLRDMLGLGDITDSNSQSPQLPGSDTRMVQAI</sequence>